<dbReference type="EMBL" id="GGEC01054450">
    <property type="protein sequence ID" value="MBX34934.1"/>
    <property type="molecule type" value="Transcribed_RNA"/>
</dbReference>
<reference evidence="1" key="1">
    <citation type="submission" date="2018-02" db="EMBL/GenBank/DDBJ databases">
        <title>Rhizophora mucronata_Transcriptome.</title>
        <authorList>
            <person name="Meera S.P."/>
            <person name="Sreeshan A."/>
            <person name="Augustine A."/>
        </authorList>
    </citation>
    <scope>NUCLEOTIDE SEQUENCE</scope>
    <source>
        <tissue evidence="1">Leaf</tissue>
    </source>
</reference>
<organism evidence="1">
    <name type="scientific">Rhizophora mucronata</name>
    <name type="common">Asiatic mangrove</name>
    <dbReference type="NCBI Taxonomy" id="61149"/>
    <lineage>
        <taxon>Eukaryota</taxon>
        <taxon>Viridiplantae</taxon>
        <taxon>Streptophyta</taxon>
        <taxon>Embryophyta</taxon>
        <taxon>Tracheophyta</taxon>
        <taxon>Spermatophyta</taxon>
        <taxon>Magnoliopsida</taxon>
        <taxon>eudicotyledons</taxon>
        <taxon>Gunneridae</taxon>
        <taxon>Pentapetalae</taxon>
        <taxon>rosids</taxon>
        <taxon>fabids</taxon>
        <taxon>Malpighiales</taxon>
        <taxon>Rhizophoraceae</taxon>
        <taxon>Rhizophora</taxon>
    </lineage>
</organism>
<sequence length="46" mass="5189">MAPVVPMLSPSCAANCKLSLAKFLVHFLYPYKISMLNIIHFLYSDT</sequence>
<proteinExistence type="predicted"/>
<dbReference type="AlphaFoldDB" id="A0A2P2MXI1"/>
<name>A0A2P2MXI1_RHIMU</name>
<protein>
    <submittedName>
        <fullName evidence="1">Uncharacterized protein</fullName>
    </submittedName>
</protein>
<evidence type="ECO:0000313" key="1">
    <source>
        <dbReference type="EMBL" id="MBX34934.1"/>
    </source>
</evidence>
<accession>A0A2P2MXI1</accession>